<feature type="region of interest" description="Disordered" evidence="1">
    <location>
        <begin position="1"/>
        <end position="44"/>
    </location>
</feature>
<comment type="caution">
    <text evidence="2">The sequence shown here is derived from an EMBL/GenBank/DDBJ whole genome shotgun (WGS) entry which is preliminary data.</text>
</comment>
<protein>
    <submittedName>
        <fullName evidence="2">Uncharacterized protein</fullName>
    </submittedName>
</protein>
<accession>A0A645JNE7</accession>
<organism evidence="2">
    <name type="scientific">bioreactor metagenome</name>
    <dbReference type="NCBI Taxonomy" id="1076179"/>
    <lineage>
        <taxon>unclassified sequences</taxon>
        <taxon>metagenomes</taxon>
        <taxon>ecological metagenomes</taxon>
    </lineage>
</organism>
<sequence>MGQPNREGGQRIFPGGTGEPFFGDGLPGDVQPDAFVGQDQPRPASNSLAMFEKVSDLARLQVAYAKGRAHAFRPLRGQGALMA</sequence>
<reference evidence="2" key="1">
    <citation type="submission" date="2019-08" db="EMBL/GenBank/DDBJ databases">
        <authorList>
            <person name="Kucharzyk K."/>
            <person name="Murdoch R.W."/>
            <person name="Higgins S."/>
            <person name="Loffler F."/>
        </authorList>
    </citation>
    <scope>NUCLEOTIDE SEQUENCE</scope>
</reference>
<evidence type="ECO:0000313" key="2">
    <source>
        <dbReference type="EMBL" id="MPN64867.1"/>
    </source>
</evidence>
<evidence type="ECO:0000256" key="1">
    <source>
        <dbReference type="SAM" id="MobiDB-lite"/>
    </source>
</evidence>
<proteinExistence type="predicted"/>
<gene>
    <name evidence="2" type="ORF">SDC9_212645</name>
</gene>
<dbReference type="AlphaFoldDB" id="A0A645JNE7"/>
<dbReference type="EMBL" id="VSSQ01146374">
    <property type="protein sequence ID" value="MPN64867.1"/>
    <property type="molecule type" value="Genomic_DNA"/>
</dbReference>
<name>A0A645JNE7_9ZZZZ</name>